<reference evidence="5" key="1">
    <citation type="journal article" date="2019" name="Int. J. Syst. Evol. Microbiol.">
        <title>The Global Catalogue of Microorganisms (GCM) 10K type strain sequencing project: providing services to taxonomists for standard genome sequencing and annotation.</title>
        <authorList>
            <consortium name="The Broad Institute Genomics Platform"/>
            <consortium name="The Broad Institute Genome Sequencing Center for Infectious Disease"/>
            <person name="Wu L."/>
            <person name="Ma J."/>
        </authorList>
    </citation>
    <scope>NUCLEOTIDE SEQUENCE [LARGE SCALE GENOMIC DNA]</scope>
    <source>
        <strain evidence="5">CGMCC 1.15790</strain>
    </source>
</reference>
<sequence length="78" mass="8921">MVTLIKTIASALVDHPEAIHIREHQENNTLVYTMTVHEDDMGKVIGKEGRIAKSIRSVLYAAATHQQKRVRLDIQDEW</sequence>
<dbReference type="InterPro" id="IPR009019">
    <property type="entry name" value="KH_sf_prok-type"/>
</dbReference>
<proteinExistence type="inferred from homology"/>
<comment type="subunit">
    <text evidence="3">Forms a complex with KhpB.</text>
</comment>
<evidence type="ECO:0000313" key="4">
    <source>
        <dbReference type="EMBL" id="MFC5628056.1"/>
    </source>
</evidence>
<dbReference type="Pfam" id="PF13083">
    <property type="entry name" value="KH_KhpA-B"/>
    <property type="match status" value="1"/>
</dbReference>
<comment type="caution">
    <text evidence="4">The sequence shown here is derived from an EMBL/GenBank/DDBJ whole genome shotgun (WGS) entry which is preliminary data.</text>
</comment>
<dbReference type="PANTHER" id="PTHR34654:SF1">
    <property type="entry name" value="RNA-BINDING PROTEIN KHPA"/>
    <property type="match status" value="1"/>
</dbReference>
<dbReference type="CDD" id="cd22533">
    <property type="entry name" value="KH-II_YlqC-like"/>
    <property type="match status" value="1"/>
</dbReference>
<dbReference type="HAMAP" id="MF_00088">
    <property type="entry name" value="KhpA"/>
    <property type="match status" value="1"/>
</dbReference>
<keyword evidence="5" id="KW-1185">Reference proteome</keyword>
<keyword evidence="1 3" id="KW-0963">Cytoplasm</keyword>
<keyword evidence="3" id="KW-0133">Cell shape</keyword>
<dbReference type="InterPro" id="IPR020627">
    <property type="entry name" value="KhpA"/>
</dbReference>
<dbReference type="RefSeq" id="WP_270898031.1">
    <property type="nucleotide sequence ID" value="NZ_JBHSPF010000018.1"/>
</dbReference>
<organism evidence="4 5">
    <name type="scientific">Aliibacillus thermotolerans</name>
    <dbReference type="NCBI Taxonomy" id="1834418"/>
    <lineage>
        <taxon>Bacteria</taxon>
        <taxon>Bacillati</taxon>
        <taxon>Bacillota</taxon>
        <taxon>Bacilli</taxon>
        <taxon>Bacillales</taxon>
        <taxon>Bacillaceae</taxon>
        <taxon>Aliibacillus</taxon>
    </lineage>
</organism>
<dbReference type="InterPro" id="IPR015946">
    <property type="entry name" value="KH_dom-like_a/b"/>
</dbReference>
<name>A0ABW0U3T1_9BACI</name>
<dbReference type="SUPFAM" id="SSF54814">
    <property type="entry name" value="Prokaryotic type KH domain (KH-domain type II)"/>
    <property type="match status" value="1"/>
</dbReference>
<accession>A0ABW0U3T1</accession>
<comment type="subcellular location">
    <subcellularLocation>
        <location evidence="3">Cytoplasm</location>
    </subcellularLocation>
</comment>
<dbReference type="EMBL" id="JBHSPF010000018">
    <property type="protein sequence ID" value="MFC5628056.1"/>
    <property type="molecule type" value="Genomic_DNA"/>
</dbReference>
<comment type="function">
    <text evidence="3">A probable RNA chaperone. Forms a complex with KhpB which binds to cellular RNA and controls its expression. Plays a role in peptidoglycan (PG) homeostasis and cell length regulation.</text>
</comment>
<dbReference type="Gene3D" id="3.30.300.20">
    <property type="match status" value="1"/>
</dbReference>
<gene>
    <name evidence="3" type="primary">khpA</name>
    <name evidence="4" type="ORF">ACFPTR_04005</name>
</gene>
<keyword evidence="3" id="KW-0961">Cell wall biogenesis/degradation</keyword>
<dbReference type="PANTHER" id="PTHR34654">
    <property type="entry name" value="UPF0109 PROTEIN SCO5592"/>
    <property type="match status" value="1"/>
</dbReference>
<evidence type="ECO:0000313" key="5">
    <source>
        <dbReference type="Proteomes" id="UP001596143"/>
    </source>
</evidence>
<comment type="similarity">
    <text evidence="3">Belongs to the KhpA RNA-binding protein family.</text>
</comment>
<keyword evidence="2 3" id="KW-0694">RNA-binding</keyword>
<dbReference type="PROSITE" id="PS50084">
    <property type="entry name" value="KH_TYPE_1"/>
    <property type="match status" value="1"/>
</dbReference>
<keyword evidence="3" id="KW-0143">Chaperone</keyword>
<evidence type="ECO:0000256" key="1">
    <source>
        <dbReference type="ARBA" id="ARBA00022490"/>
    </source>
</evidence>
<protein>
    <recommendedName>
        <fullName evidence="3">RNA-binding protein KhpA</fullName>
    </recommendedName>
    <alternativeName>
        <fullName evidence="3">KH-domain protein A</fullName>
    </alternativeName>
</protein>
<evidence type="ECO:0000256" key="2">
    <source>
        <dbReference type="ARBA" id="ARBA00022884"/>
    </source>
</evidence>
<evidence type="ECO:0000256" key="3">
    <source>
        <dbReference type="HAMAP-Rule" id="MF_00088"/>
    </source>
</evidence>
<dbReference type="Proteomes" id="UP001596143">
    <property type="component" value="Unassembled WGS sequence"/>
</dbReference>